<reference evidence="2 3" key="1">
    <citation type="submission" date="2016-06" db="EMBL/GenBank/DDBJ databases">
        <authorList>
            <person name="Kjaerup R.B."/>
            <person name="Dalgaard T.S."/>
            <person name="Juul-Madsen H.R."/>
        </authorList>
    </citation>
    <scope>NUCLEOTIDE SEQUENCE [LARGE SCALE GENOMIC DNA]</scope>
    <source>
        <strain evidence="2 3">DSM 43821</strain>
    </source>
</reference>
<feature type="region of interest" description="Disordered" evidence="1">
    <location>
        <begin position="40"/>
        <end position="62"/>
    </location>
</feature>
<dbReference type="Proteomes" id="UP000198228">
    <property type="component" value="Chromosome I"/>
</dbReference>
<dbReference type="EMBL" id="LT607410">
    <property type="protein sequence ID" value="SCF28436.1"/>
    <property type="molecule type" value="Genomic_DNA"/>
</dbReference>
<feature type="compositionally biased region" description="Low complexity" evidence="1">
    <location>
        <begin position="41"/>
        <end position="62"/>
    </location>
</feature>
<evidence type="ECO:0000313" key="3">
    <source>
        <dbReference type="Proteomes" id="UP000198228"/>
    </source>
</evidence>
<sequence length="62" mass="6930">MCGMRNCSTSRVWCIFVVGRIRVLVDNQYPNHRVTVQERPACSSRDNASNSSRARRAAACDG</sequence>
<accession>A0A1C4Z697</accession>
<proteinExistence type="predicted"/>
<name>A0A1C4Z697_9ACTN</name>
<evidence type="ECO:0000256" key="1">
    <source>
        <dbReference type="SAM" id="MobiDB-lite"/>
    </source>
</evidence>
<evidence type="ECO:0000313" key="2">
    <source>
        <dbReference type="EMBL" id="SCF28436.1"/>
    </source>
</evidence>
<protein>
    <submittedName>
        <fullName evidence="2">Uncharacterized protein</fullName>
    </submittedName>
</protein>
<dbReference type="AlphaFoldDB" id="A0A1C4Z697"/>
<gene>
    <name evidence="2" type="ORF">GA0074696_4081</name>
</gene>
<organism evidence="2 3">
    <name type="scientific">Micromonospora purpureochromogenes</name>
    <dbReference type="NCBI Taxonomy" id="47872"/>
    <lineage>
        <taxon>Bacteria</taxon>
        <taxon>Bacillati</taxon>
        <taxon>Actinomycetota</taxon>
        <taxon>Actinomycetes</taxon>
        <taxon>Micromonosporales</taxon>
        <taxon>Micromonosporaceae</taxon>
        <taxon>Micromonospora</taxon>
    </lineage>
</organism>